<proteinExistence type="inferred from homology"/>
<keyword evidence="6 7" id="KW-0472">Membrane</keyword>
<evidence type="ECO:0000256" key="2">
    <source>
        <dbReference type="ARBA" id="ARBA00022448"/>
    </source>
</evidence>
<keyword evidence="10" id="KW-1185">Reference proteome</keyword>
<dbReference type="RefSeq" id="WP_382396395.1">
    <property type="nucleotide sequence ID" value="NZ_JBHTCQ010000004.1"/>
</dbReference>
<comment type="caution">
    <text evidence="9">The sequence shown here is derived from an EMBL/GenBank/DDBJ whole genome shotgun (WGS) entry which is preliminary data.</text>
</comment>
<evidence type="ECO:0000313" key="9">
    <source>
        <dbReference type="EMBL" id="MFC7406867.1"/>
    </source>
</evidence>
<dbReference type="PANTHER" id="PTHR43744">
    <property type="entry name" value="ABC TRANSPORTER PERMEASE PROTEIN MG189-RELATED-RELATED"/>
    <property type="match status" value="1"/>
</dbReference>
<keyword evidence="5 7" id="KW-1133">Transmembrane helix</keyword>
<evidence type="ECO:0000256" key="1">
    <source>
        <dbReference type="ARBA" id="ARBA00004651"/>
    </source>
</evidence>
<dbReference type="Gene3D" id="1.10.3720.10">
    <property type="entry name" value="MetI-like"/>
    <property type="match status" value="1"/>
</dbReference>
<feature type="transmembrane region" description="Helical" evidence="7">
    <location>
        <begin position="144"/>
        <end position="165"/>
    </location>
</feature>
<evidence type="ECO:0000256" key="4">
    <source>
        <dbReference type="ARBA" id="ARBA00022692"/>
    </source>
</evidence>
<dbReference type="Pfam" id="PF00528">
    <property type="entry name" value="BPD_transp_1"/>
    <property type="match status" value="1"/>
</dbReference>
<dbReference type="Proteomes" id="UP001596455">
    <property type="component" value="Unassembled WGS sequence"/>
</dbReference>
<gene>
    <name evidence="9" type="ORF">ACFQQL_17235</name>
</gene>
<feature type="domain" description="ABC transmembrane type-1" evidence="8">
    <location>
        <begin position="78"/>
        <end position="275"/>
    </location>
</feature>
<evidence type="ECO:0000259" key="8">
    <source>
        <dbReference type="PROSITE" id="PS50928"/>
    </source>
</evidence>
<dbReference type="SUPFAM" id="SSF161098">
    <property type="entry name" value="MetI-like"/>
    <property type="match status" value="1"/>
</dbReference>
<evidence type="ECO:0000256" key="7">
    <source>
        <dbReference type="RuleBase" id="RU363032"/>
    </source>
</evidence>
<evidence type="ECO:0000256" key="3">
    <source>
        <dbReference type="ARBA" id="ARBA00022475"/>
    </source>
</evidence>
<reference evidence="10" key="1">
    <citation type="journal article" date="2019" name="Int. J. Syst. Evol. Microbiol.">
        <title>The Global Catalogue of Microorganisms (GCM) 10K type strain sequencing project: providing services to taxonomists for standard genome sequencing and annotation.</title>
        <authorList>
            <consortium name="The Broad Institute Genomics Platform"/>
            <consortium name="The Broad Institute Genome Sequencing Center for Infectious Disease"/>
            <person name="Wu L."/>
            <person name="Ma J."/>
        </authorList>
    </citation>
    <scope>NUCLEOTIDE SEQUENCE [LARGE SCALE GENOMIC DNA]</scope>
    <source>
        <strain evidence="10">JCM 1490</strain>
    </source>
</reference>
<sequence>MTPVGARSSAGRKVFVAVNTTYLLAIVAVTLYPFLNVVAQSFSSEAAINAGTVNLVPRGFNVETYRFVMADAMFWINYKNTVVYTVVATAISLTLTTMFAYAVSRRYLPGRQFFIGVAVFTMFFSGGIIPNYVLISTLGMKDTIWSVVIPGAINVFNLLVMKTFFENLPTELEEAAMIDGLGHFRTLLSIVLPLSKAIVATMLLFYAVAHWNSWFPAFLYLSDREAFPITVYLRNLIAGAANTGTGAGGASGLVSIASNIKAVTMFLTVLPILFVYPFIQKHFVSGVMLGAVKG</sequence>
<feature type="transmembrane region" description="Helical" evidence="7">
    <location>
        <begin position="113"/>
        <end position="132"/>
    </location>
</feature>
<feature type="transmembrane region" description="Helical" evidence="7">
    <location>
        <begin position="186"/>
        <end position="209"/>
    </location>
</feature>
<feature type="transmembrane region" description="Helical" evidence="7">
    <location>
        <begin position="82"/>
        <end position="101"/>
    </location>
</feature>
<evidence type="ECO:0000256" key="6">
    <source>
        <dbReference type="ARBA" id="ARBA00023136"/>
    </source>
</evidence>
<organism evidence="9 10">
    <name type="scientific">Georgenia alba</name>
    <dbReference type="NCBI Taxonomy" id="2233858"/>
    <lineage>
        <taxon>Bacteria</taxon>
        <taxon>Bacillati</taxon>
        <taxon>Actinomycetota</taxon>
        <taxon>Actinomycetes</taxon>
        <taxon>Micrococcales</taxon>
        <taxon>Bogoriellaceae</taxon>
        <taxon>Georgenia</taxon>
    </lineage>
</organism>
<dbReference type="CDD" id="cd06261">
    <property type="entry name" value="TM_PBP2"/>
    <property type="match status" value="1"/>
</dbReference>
<dbReference type="InterPro" id="IPR035906">
    <property type="entry name" value="MetI-like_sf"/>
</dbReference>
<dbReference type="EMBL" id="JBHTCQ010000004">
    <property type="protein sequence ID" value="MFC7406867.1"/>
    <property type="molecule type" value="Genomic_DNA"/>
</dbReference>
<keyword evidence="3" id="KW-1003">Cell membrane</keyword>
<feature type="transmembrane region" description="Helical" evidence="7">
    <location>
        <begin position="260"/>
        <end position="279"/>
    </location>
</feature>
<protein>
    <submittedName>
        <fullName evidence="9">Carbohydrate ABC transporter permease</fullName>
    </submittedName>
</protein>
<comment type="subcellular location">
    <subcellularLocation>
        <location evidence="1 7">Cell membrane</location>
        <topology evidence="1 7">Multi-pass membrane protein</topology>
    </subcellularLocation>
</comment>
<keyword evidence="4 7" id="KW-0812">Transmembrane</keyword>
<evidence type="ECO:0000313" key="10">
    <source>
        <dbReference type="Proteomes" id="UP001596455"/>
    </source>
</evidence>
<dbReference type="InterPro" id="IPR000515">
    <property type="entry name" value="MetI-like"/>
</dbReference>
<keyword evidence="2 7" id="KW-0813">Transport</keyword>
<evidence type="ECO:0000256" key="5">
    <source>
        <dbReference type="ARBA" id="ARBA00022989"/>
    </source>
</evidence>
<accession>A0ABW2QFY8</accession>
<comment type="similarity">
    <text evidence="7">Belongs to the binding-protein-dependent transport system permease family.</text>
</comment>
<dbReference type="PROSITE" id="PS50928">
    <property type="entry name" value="ABC_TM1"/>
    <property type="match status" value="1"/>
</dbReference>
<name>A0ABW2QFY8_9MICO</name>
<feature type="transmembrane region" description="Helical" evidence="7">
    <location>
        <begin position="14"/>
        <end position="35"/>
    </location>
</feature>
<dbReference type="PANTHER" id="PTHR43744:SF9">
    <property type="entry name" value="POLYGALACTURONAN_RHAMNOGALACTURONAN TRANSPORT SYSTEM PERMEASE PROTEIN YTCP"/>
    <property type="match status" value="1"/>
</dbReference>